<protein>
    <recommendedName>
        <fullName evidence="5">Transmembrane protein</fullName>
    </recommendedName>
</protein>
<name>A0ABC8YZM7_9POAL</name>
<keyword evidence="4" id="KW-1185">Reference proteome</keyword>
<evidence type="ECO:0000313" key="3">
    <source>
        <dbReference type="EMBL" id="CAL4953141.1"/>
    </source>
</evidence>
<proteinExistence type="predicted"/>
<organism evidence="3 4">
    <name type="scientific">Urochloa decumbens</name>
    <dbReference type="NCBI Taxonomy" id="240449"/>
    <lineage>
        <taxon>Eukaryota</taxon>
        <taxon>Viridiplantae</taxon>
        <taxon>Streptophyta</taxon>
        <taxon>Embryophyta</taxon>
        <taxon>Tracheophyta</taxon>
        <taxon>Spermatophyta</taxon>
        <taxon>Magnoliopsida</taxon>
        <taxon>Liliopsida</taxon>
        <taxon>Poales</taxon>
        <taxon>Poaceae</taxon>
        <taxon>PACMAD clade</taxon>
        <taxon>Panicoideae</taxon>
        <taxon>Panicodae</taxon>
        <taxon>Paniceae</taxon>
        <taxon>Melinidinae</taxon>
        <taxon>Urochloa</taxon>
    </lineage>
</organism>
<dbReference type="EMBL" id="OZ075128">
    <property type="protein sequence ID" value="CAL4953141.1"/>
    <property type="molecule type" value="Genomic_DNA"/>
</dbReference>
<evidence type="ECO:0000256" key="2">
    <source>
        <dbReference type="SAM" id="Phobius"/>
    </source>
</evidence>
<dbReference type="PANTHER" id="PTHR37711:SF1">
    <property type="entry name" value="OS01G0908400 PROTEIN"/>
    <property type="match status" value="1"/>
</dbReference>
<feature type="compositionally biased region" description="Basic and acidic residues" evidence="1">
    <location>
        <begin position="147"/>
        <end position="159"/>
    </location>
</feature>
<dbReference type="Proteomes" id="UP001497457">
    <property type="component" value="Chromosome 18b"/>
</dbReference>
<feature type="region of interest" description="Disordered" evidence="1">
    <location>
        <begin position="137"/>
        <end position="159"/>
    </location>
</feature>
<feature type="transmembrane region" description="Helical" evidence="2">
    <location>
        <begin position="164"/>
        <end position="181"/>
    </location>
</feature>
<evidence type="ECO:0000313" key="4">
    <source>
        <dbReference type="Proteomes" id="UP001497457"/>
    </source>
</evidence>
<keyword evidence="2" id="KW-1133">Transmembrane helix</keyword>
<evidence type="ECO:0000256" key="1">
    <source>
        <dbReference type="SAM" id="MobiDB-lite"/>
    </source>
</evidence>
<keyword evidence="2" id="KW-0472">Membrane</keyword>
<dbReference type="PANTHER" id="PTHR37711">
    <property type="entry name" value="OS01G0908400 PROTEIN"/>
    <property type="match status" value="1"/>
</dbReference>
<sequence length="224" mass="26274">MGQLKELRPRQLRCAGRCSFSRSARKEMSRRQRTWREWCLWRRGKAGGCSVARMRGRTGVGRSGLQFERPLKVRSRMRGLLESFFVFLSPKFRVGGHFEVGWRCSNQSGPAQIAPLIPGGIPAVRWSRYLVSRRRRSRRQIPQSAENSREAQAKPERSEKRKKMVRVATYFAMSFGAFLFWQSMDRVHVWIALHQDEKKERMERDLEIKRLQAELMAQAKESES</sequence>
<gene>
    <name evidence="3" type="ORF">URODEC1_LOCUS39966</name>
</gene>
<dbReference type="AlphaFoldDB" id="A0ABC8YZM7"/>
<evidence type="ECO:0008006" key="5">
    <source>
        <dbReference type="Google" id="ProtNLM"/>
    </source>
</evidence>
<accession>A0ABC8YZM7</accession>
<reference evidence="3" key="1">
    <citation type="submission" date="2024-10" db="EMBL/GenBank/DDBJ databases">
        <authorList>
            <person name="Ryan C."/>
        </authorList>
    </citation>
    <scope>NUCLEOTIDE SEQUENCE [LARGE SCALE GENOMIC DNA]</scope>
</reference>
<keyword evidence="2" id="KW-0812">Transmembrane</keyword>